<sequence length="103" mass="11660">MIHLEFINLIIPKSILDAKYSGGLAQYRLDMPANSLTEDEHLIRFGAMNWNVIENVTELIITKGLAFSDGRSDDFTVIEPLRGLTWQVGWLACEKNTCTFTNL</sequence>
<dbReference type="Proteomes" id="UP001598138">
    <property type="component" value="Unassembled WGS sequence"/>
</dbReference>
<dbReference type="EMBL" id="JBBKXZ010000001">
    <property type="protein sequence ID" value="MFD3393408.1"/>
    <property type="molecule type" value="Genomic_DNA"/>
</dbReference>
<protein>
    <submittedName>
        <fullName evidence="1">Uncharacterized protein</fullName>
    </submittedName>
</protein>
<organism evidence="1 2">
    <name type="scientific">Aquirufa avitistagni</name>
    <dbReference type="NCBI Taxonomy" id="3104728"/>
    <lineage>
        <taxon>Bacteria</taxon>
        <taxon>Pseudomonadati</taxon>
        <taxon>Bacteroidota</taxon>
        <taxon>Cytophagia</taxon>
        <taxon>Cytophagales</taxon>
        <taxon>Flectobacillaceae</taxon>
        <taxon>Aquirufa</taxon>
    </lineage>
</organism>
<name>A0ABW6DD57_9BACT</name>
<accession>A0ABW6DD57</accession>
<evidence type="ECO:0000313" key="1">
    <source>
        <dbReference type="EMBL" id="MFD3393408.1"/>
    </source>
</evidence>
<reference evidence="1 2" key="1">
    <citation type="submission" date="2024-03" db="EMBL/GenBank/DDBJ databases">
        <title>Aquirufa genome sequencing.</title>
        <authorList>
            <person name="Pitt A."/>
            <person name="Hahn M.W."/>
        </authorList>
    </citation>
    <scope>NUCLEOTIDE SEQUENCE [LARGE SCALE GENOMIC DNA]</scope>
    <source>
        <strain evidence="1 2">OSTEICH-129V</strain>
    </source>
</reference>
<keyword evidence="2" id="KW-1185">Reference proteome</keyword>
<gene>
    <name evidence="1" type="ORF">U0R10_02125</name>
</gene>
<evidence type="ECO:0000313" key="2">
    <source>
        <dbReference type="Proteomes" id="UP001598138"/>
    </source>
</evidence>
<dbReference type="RefSeq" id="WP_377982036.1">
    <property type="nucleotide sequence ID" value="NZ_JBBKXZ010000001.1"/>
</dbReference>
<comment type="caution">
    <text evidence="1">The sequence shown here is derived from an EMBL/GenBank/DDBJ whole genome shotgun (WGS) entry which is preliminary data.</text>
</comment>
<proteinExistence type="predicted"/>